<organism evidence="1 2">
    <name type="scientific">Mya arenaria</name>
    <name type="common">Soft-shell clam</name>
    <dbReference type="NCBI Taxonomy" id="6604"/>
    <lineage>
        <taxon>Eukaryota</taxon>
        <taxon>Metazoa</taxon>
        <taxon>Spiralia</taxon>
        <taxon>Lophotrochozoa</taxon>
        <taxon>Mollusca</taxon>
        <taxon>Bivalvia</taxon>
        <taxon>Autobranchia</taxon>
        <taxon>Heteroconchia</taxon>
        <taxon>Euheterodonta</taxon>
        <taxon>Imparidentia</taxon>
        <taxon>Neoheterodontei</taxon>
        <taxon>Myida</taxon>
        <taxon>Myoidea</taxon>
        <taxon>Myidae</taxon>
        <taxon>Mya</taxon>
    </lineage>
</organism>
<protein>
    <submittedName>
        <fullName evidence="1">Uncharacterized protein</fullName>
    </submittedName>
</protein>
<sequence>MIANPEGATLTAKPYSNEFSADHVTSVFRKVSIYPLNIETVTETKTALPTINAFEAAEPR</sequence>
<accession>A0ABY7FSR4</accession>
<evidence type="ECO:0000313" key="1">
    <source>
        <dbReference type="EMBL" id="WAR23766.1"/>
    </source>
</evidence>
<proteinExistence type="predicted"/>
<gene>
    <name evidence="1" type="ORF">MAR_037435</name>
</gene>
<keyword evidence="2" id="KW-1185">Reference proteome</keyword>
<name>A0ABY7FSR4_MYAAR</name>
<dbReference type="Proteomes" id="UP001164746">
    <property type="component" value="Chromosome 13"/>
</dbReference>
<dbReference type="EMBL" id="CP111024">
    <property type="protein sequence ID" value="WAR23766.1"/>
    <property type="molecule type" value="Genomic_DNA"/>
</dbReference>
<reference evidence="1" key="1">
    <citation type="submission" date="2022-11" db="EMBL/GenBank/DDBJ databases">
        <title>Centuries of genome instability and evolution in soft-shell clam transmissible cancer (bioRxiv).</title>
        <authorList>
            <person name="Hart S.F.M."/>
            <person name="Yonemitsu M.A."/>
            <person name="Giersch R.M."/>
            <person name="Beal B.F."/>
            <person name="Arriagada G."/>
            <person name="Davis B.W."/>
            <person name="Ostrander E.A."/>
            <person name="Goff S.P."/>
            <person name="Metzger M.J."/>
        </authorList>
    </citation>
    <scope>NUCLEOTIDE SEQUENCE</scope>
    <source>
        <strain evidence="1">MELC-2E11</strain>
        <tissue evidence="1">Siphon/mantle</tissue>
    </source>
</reference>
<evidence type="ECO:0000313" key="2">
    <source>
        <dbReference type="Proteomes" id="UP001164746"/>
    </source>
</evidence>